<name>A0AAW0AE73_9AGAR</name>
<dbReference type="PANTHER" id="PTHR46174">
    <property type="entry name" value="CXXC-TYPE ZINC FINGER PROTEIN 1"/>
    <property type="match status" value="1"/>
</dbReference>
<dbReference type="AlphaFoldDB" id="A0AAW0AE73"/>
<keyword evidence="2" id="KW-0479">Metal-binding</keyword>
<evidence type="ECO:0000256" key="2">
    <source>
        <dbReference type="ARBA" id="ARBA00022723"/>
    </source>
</evidence>
<dbReference type="InterPro" id="IPR011011">
    <property type="entry name" value="Znf_FYVE_PHD"/>
</dbReference>
<keyword evidence="4" id="KW-0862">Zinc</keyword>
<protein>
    <submittedName>
        <fullName evidence="7">Uncharacterized protein</fullName>
    </submittedName>
</protein>
<evidence type="ECO:0000313" key="7">
    <source>
        <dbReference type="EMBL" id="KAK7007197.1"/>
    </source>
</evidence>
<dbReference type="EMBL" id="JAWWNJ010000072">
    <property type="protein sequence ID" value="KAK7007197.1"/>
    <property type="molecule type" value="Genomic_DNA"/>
</dbReference>
<evidence type="ECO:0000256" key="4">
    <source>
        <dbReference type="ARBA" id="ARBA00022833"/>
    </source>
</evidence>
<comment type="caution">
    <text evidence="7">The sequence shown here is derived from an EMBL/GenBank/DDBJ whole genome shotgun (WGS) entry which is preliminary data.</text>
</comment>
<dbReference type="Gene3D" id="2.120.10.80">
    <property type="entry name" value="Kelch-type beta propeller"/>
    <property type="match status" value="1"/>
</dbReference>
<dbReference type="PANTHER" id="PTHR46174:SF1">
    <property type="entry name" value="CXXC-TYPE ZINC FINGER PROTEIN 1"/>
    <property type="match status" value="1"/>
</dbReference>
<keyword evidence="6" id="KW-0175">Coiled coil</keyword>
<feature type="coiled-coil region" evidence="6">
    <location>
        <begin position="692"/>
        <end position="719"/>
    </location>
</feature>
<dbReference type="Gene3D" id="3.30.40.10">
    <property type="entry name" value="Zinc/RING finger domain, C3HC4 (zinc finger)"/>
    <property type="match status" value="1"/>
</dbReference>
<keyword evidence="5" id="KW-0539">Nucleus</keyword>
<dbReference type="InterPro" id="IPR015915">
    <property type="entry name" value="Kelch-typ_b-propeller"/>
</dbReference>
<comment type="subcellular location">
    <subcellularLocation>
        <location evidence="1">Nucleus</location>
    </subcellularLocation>
</comment>
<dbReference type="GO" id="GO:0008270">
    <property type="term" value="F:zinc ion binding"/>
    <property type="evidence" value="ECO:0007669"/>
    <property type="project" value="UniProtKB-KW"/>
</dbReference>
<evidence type="ECO:0000256" key="3">
    <source>
        <dbReference type="ARBA" id="ARBA00022771"/>
    </source>
</evidence>
<evidence type="ECO:0000256" key="6">
    <source>
        <dbReference type="SAM" id="Coils"/>
    </source>
</evidence>
<sequence length="721" mass="81209">MDIGRKQVKPQYPASTIRQEVLQICVDLCEKVQNFHVQTVAPQVRDADMDAIPEETAWLQLLREAQELVRIHKRSEVPCTHVDGPDLLLRHLAGNAPTMNDWESFVVHEDTQRLYSYGGIRPYDKTFAPPPISTTLLRFRSSHQSPVSRELPALTETAVAIMDLDDRPHMFLFGGFDAAKQTPTSTLIAIELDALVWFHVCFPGPSVLPRLSATMVAVKNQLIIFGGRTEYRDDSPTLSTFSIAAFDSCAGWTWTCLDRTFPPNLLRLGYDSGPNFVTSQIPNLEIPFDLSNANMVLFDLSRLTMRSVGVTSGKFPKAVAWHVLGTITDSMPSVVILATWVPYAGGNGHLVPEIWLYMPAPIAQIRCADLRGRLWHLELDMQSFIVAGSRAFLLGSRDGHDDDAEAMGHCQRILPCWDIAVEVFGLDVPSAVASVLPKTQTLLLCFVCQTADLREIINCQRWDPTICNEWYHLDCARLAEVLRDLIDKFYCSICRHDSPNLRTTFKSRCRRGLEHREPSSREACHKPARGLLSKYCSDRCGFDSVKQRLHTFAASGGNTDLLWDNVKHAQKPEAVVLSHDPSGSVTLRAQSANKLEPLRAALAEVQRHRSAIARNDALFWRKCLLKLAIDRASQIPQCGFDGRLCWDDEFVADRGSVIVEGYDAECTEQWWCTESPQCVRHQGWQIIRTNDFEKESAKMDQAILRLATLERQIRNEIEIDG</sequence>
<dbReference type="GO" id="GO:0048188">
    <property type="term" value="C:Set1C/COMPASS complex"/>
    <property type="evidence" value="ECO:0007669"/>
    <property type="project" value="InterPro"/>
</dbReference>
<keyword evidence="3" id="KW-0863">Zinc-finger</keyword>
<reference evidence="7 8" key="1">
    <citation type="journal article" date="2024" name="J Genomics">
        <title>Draft genome sequencing and assembly of Favolaschia claudopus CIRM-BRFM 2984 isolated from oak limbs.</title>
        <authorList>
            <person name="Navarro D."/>
            <person name="Drula E."/>
            <person name="Chaduli D."/>
            <person name="Cazenave R."/>
            <person name="Ahrendt S."/>
            <person name="Wang J."/>
            <person name="Lipzen A."/>
            <person name="Daum C."/>
            <person name="Barry K."/>
            <person name="Grigoriev I.V."/>
            <person name="Favel A."/>
            <person name="Rosso M.N."/>
            <person name="Martin F."/>
        </authorList>
    </citation>
    <scope>NUCLEOTIDE SEQUENCE [LARGE SCALE GENOMIC DNA]</scope>
    <source>
        <strain evidence="7 8">CIRM-BRFM 2984</strain>
    </source>
</reference>
<proteinExistence type="predicted"/>
<gene>
    <name evidence="7" type="ORF">R3P38DRAFT_3031952</name>
</gene>
<evidence type="ECO:0000313" key="8">
    <source>
        <dbReference type="Proteomes" id="UP001362999"/>
    </source>
</evidence>
<dbReference type="SUPFAM" id="SSF117281">
    <property type="entry name" value="Kelch motif"/>
    <property type="match status" value="1"/>
</dbReference>
<keyword evidence="8" id="KW-1185">Reference proteome</keyword>
<evidence type="ECO:0000256" key="1">
    <source>
        <dbReference type="ARBA" id="ARBA00004123"/>
    </source>
</evidence>
<dbReference type="GO" id="GO:0045893">
    <property type="term" value="P:positive regulation of DNA-templated transcription"/>
    <property type="evidence" value="ECO:0007669"/>
    <property type="project" value="TreeGrafter"/>
</dbReference>
<accession>A0AAW0AE73</accession>
<dbReference type="InterPro" id="IPR013083">
    <property type="entry name" value="Znf_RING/FYVE/PHD"/>
</dbReference>
<dbReference type="Proteomes" id="UP001362999">
    <property type="component" value="Unassembled WGS sequence"/>
</dbReference>
<evidence type="ECO:0000256" key="5">
    <source>
        <dbReference type="ARBA" id="ARBA00023242"/>
    </source>
</evidence>
<dbReference type="InterPro" id="IPR037869">
    <property type="entry name" value="Spp1/CFP1"/>
</dbReference>
<dbReference type="CDD" id="cd15489">
    <property type="entry name" value="PHD_SF"/>
    <property type="match status" value="1"/>
</dbReference>
<dbReference type="SUPFAM" id="SSF57903">
    <property type="entry name" value="FYVE/PHD zinc finger"/>
    <property type="match status" value="1"/>
</dbReference>
<organism evidence="7 8">
    <name type="scientific">Favolaschia claudopus</name>
    <dbReference type="NCBI Taxonomy" id="2862362"/>
    <lineage>
        <taxon>Eukaryota</taxon>
        <taxon>Fungi</taxon>
        <taxon>Dikarya</taxon>
        <taxon>Basidiomycota</taxon>
        <taxon>Agaricomycotina</taxon>
        <taxon>Agaricomycetes</taxon>
        <taxon>Agaricomycetidae</taxon>
        <taxon>Agaricales</taxon>
        <taxon>Marasmiineae</taxon>
        <taxon>Mycenaceae</taxon>
        <taxon>Favolaschia</taxon>
    </lineage>
</organism>